<dbReference type="Gene3D" id="2.40.30.110">
    <property type="entry name" value="Aminomethyltransferase beta-barrel domains"/>
    <property type="match status" value="1"/>
</dbReference>
<comment type="catalytic activity">
    <reaction evidence="9 11">
        <text>N(6)-[(R)-S(8)-aminomethyldihydrolipoyl]-L-lysyl-[protein] + (6S)-5,6,7,8-tetrahydrofolate = N(6)-[(R)-dihydrolipoyl]-L-lysyl-[protein] + (6R)-5,10-methylene-5,6,7,8-tetrahydrofolate + NH4(+)</text>
        <dbReference type="Rhea" id="RHEA:16945"/>
        <dbReference type="Rhea" id="RHEA-COMP:10475"/>
        <dbReference type="Rhea" id="RHEA-COMP:10492"/>
        <dbReference type="ChEBI" id="CHEBI:15636"/>
        <dbReference type="ChEBI" id="CHEBI:28938"/>
        <dbReference type="ChEBI" id="CHEBI:57453"/>
        <dbReference type="ChEBI" id="CHEBI:83100"/>
        <dbReference type="ChEBI" id="CHEBI:83143"/>
        <dbReference type="EC" id="2.1.2.10"/>
    </reaction>
</comment>
<accession>A0A1A9Z3I6</accession>
<evidence type="ECO:0000256" key="4">
    <source>
        <dbReference type="ARBA" id="ARBA00011690"/>
    </source>
</evidence>
<dbReference type="EnsemblMetazoa" id="GPAI002808-RA">
    <property type="protein sequence ID" value="GPAI002808-PA"/>
    <property type="gene ID" value="GPAI002808"/>
</dbReference>
<name>A0A1A9Z3I6_GLOPL</name>
<dbReference type="InterPro" id="IPR029043">
    <property type="entry name" value="GcvT/YgfZ_C"/>
</dbReference>
<dbReference type="Gene3D" id="3.30.1360.120">
    <property type="entry name" value="Probable tRNA modification gtpase trme, domain 1"/>
    <property type="match status" value="1"/>
</dbReference>
<dbReference type="FunFam" id="3.30.1360.120:FF:000014">
    <property type="entry name" value="Aminomethyltransferase"/>
    <property type="match status" value="1"/>
</dbReference>
<dbReference type="PANTHER" id="PTHR43757">
    <property type="entry name" value="AMINOMETHYLTRANSFERASE"/>
    <property type="match status" value="1"/>
</dbReference>
<dbReference type="Gene3D" id="4.10.1250.10">
    <property type="entry name" value="Aminomethyltransferase fragment"/>
    <property type="match status" value="1"/>
</dbReference>
<dbReference type="GO" id="GO:0008483">
    <property type="term" value="F:transaminase activity"/>
    <property type="evidence" value="ECO:0007669"/>
    <property type="project" value="UniProtKB-KW"/>
</dbReference>
<comment type="function">
    <text evidence="1 11">The glycine cleavage system catalyzes the degradation of glycine.</text>
</comment>
<evidence type="ECO:0000256" key="9">
    <source>
        <dbReference type="ARBA" id="ARBA00047665"/>
    </source>
</evidence>
<dbReference type="Pfam" id="PF01571">
    <property type="entry name" value="GCV_T"/>
    <property type="match status" value="1"/>
</dbReference>
<protein>
    <recommendedName>
        <fullName evidence="11">Aminomethyltransferase</fullName>
        <ecNumber evidence="11">2.1.2.10</ecNumber>
    </recommendedName>
    <alternativeName>
        <fullName evidence="11">Glycine cleavage system T protein</fullName>
    </alternativeName>
</protein>
<dbReference type="SUPFAM" id="SSF101790">
    <property type="entry name" value="Aminomethyltransferase beta-barrel domain"/>
    <property type="match status" value="1"/>
</dbReference>
<dbReference type="FunFam" id="3.30.70.1400:FF:000001">
    <property type="entry name" value="Aminomethyltransferase"/>
    <property type="match status" value="1"/>
</dbReference>
<evidence type="ECO:0000256" key="6">
    <source>
        <dbReference type="ARBA" id="ARBA00022679"/>
    </source>
</evidence>
<feature type="domain" description="GCVT N-terminal" evidence="12">
    <location>
        <begin position="45"/>
        <end position="307"/>
    </location>
</feature>
<dbReference type="InterPro" id="IPR013977">
    <property type="entry name" value="GcvT_C"/>
</dbReference>
<evidence type="ECO:0000256" key="5">
    <source>
        <dbReference type="ARBA" id="ARBA00022576"/>
    </source>
</evidence>
<evidence type="ECO:0000256" key="7">
    <source>
        <dbReference type="ARBA" id="ARBA00022946"/>
    </source>
</evidence>
<keyword evidence="15" id="KW-1185">Reference proteome</keyword>
<evidence type="ECO:0000313" key="14">
    <source>
        <dbReference type="EnsemblMetazoa" id="GPAI002808-PA"/>
    </source>
</evidence>
<keyword evidence="7 11" id="KW-0809">Transit peptide</keyword>
<reference evidence="14" key="2">
    <citation type="submission" date="2020-05" db="UniProtKB">
        <authorList>
            <consortium name="EnsemblMetazoa"/>
        </authorList>
    </citation>
    <scope>IDENTIFICATION</scope>
    <source>
        <strain evidence="14">IAEA</strain>
    </source>
</reference>
<comment type="similarity">
    <text evidence="3 11">Belongs to the GcvT family.</text>
</comment>
<dbReference type="FunFam" id="4.10.1250.10:FF:000002">
    <property type="entry name" value="Aminomethyltransferase"/>
    <property type="match status" value="1"/>
</dbReference>
<reference evidence="15" key="1">
    <citation type="submission" date="2014-03" db="EMBL/GenBank/DDBJ databases">
        <authorList>
            <person name="Aksoy S."/>
            <person name="Warren W."/>
            <person name="Wilson R.K."/>
        </authorList>
    </citation>
    <scope>NUCLEOTIDE SEQUENCE [LARGE SCALE GENOMIC DNA]</scope>
    <source>
        <strain evidence="15">IAEA</strain>
    </source>
</reference>
<evidence type="ECO:0000313" key="15">
    <source>
        <dbReference type="Proteomes" id="UP000092445"/>
    </source>
</evidence>
<keyword evidence="6 11" id="KW-0808">Transferase</keyword>
<dbReference type="InterPro" id="IPR028896">
    <property type="entry name" value="GcvT/YgfZ/DmdA"/>
</dbReference>
<dbReference type="InterPro" id="IPR006223">
    <property type="entry name" value="GcvT"/>
</dbReference>
<dbReference type="FunFam" id="2.40.30.110:FF:000002">
    <property type="entry name" value="Aminomethyltransferase"/>
    <property type="match status" value="1"/>
</dbReference>
<sequence>MSSSLIMKKLWPPYMQRNWPLTFRQIKRSYAAPASAADKVEHTALYDFHVQHGGKIVNFGGYALPVQYADQGIAASHLHTRAHASIFDVSHMLQTYVHGKDAIECIESICTADIHNTSNANGSLTVFTNSAGCILDDLIVTRVNDKQLYVVSNAAMKQQDMALMEAAVAKRKAEGKDVSIEFLSPKDQSLIALQGPSSVKALANLTKANLQQLYFMTTIIAEVAGVNDCRITRCGYTGEDGVEISVPSSKIEHVTESLLQQRNENVKMAGLGARDSLRLEAGLCLYGNDIDSKTTPIEGALAWLVAKRRRAELNFPGAEIIVNQLKSGVQKRRIGLKLSTAGKPPPARSGAHIYHNNVEVGYVTSGCPSPSLGFNIAMGYIKEELKQAGTKVQVKIRDRFYDAEVAKMPFTKTNYFMKPK</sequence>
<dbReference type="AlphaFoldDB" id="A0A1A9Z3I6"/>
<evidence type="ECO:0000256" key="8">
    <source>
        <dbReference type="ARBA" id="ARBA00023128"/>
    </source>
</evidence>
<proteinExistence type="inferred from homology"/>
<evidence type="ECO:0000256" key="2">
    <source>
        <dbReference type="ARBA" id="ARBA00004173"/>
    </source>
</evidence>
<dbReference type="InterPro" id="IPR006222">
    <property type="entry name" value="GCVT_N"/>
</dbReference>
<evidence type="ECO:0000259" key="13">
    <source>
        <dbReference type="Pfam" id="PF08669"/>
    </source>
</evidence>
<dbReference type="PANTHER" id="PTHR43757:SF16">
    <property type="entry name" value="AMINOMETHYLTRANSFERASE, MITOCHONDRIAL"/>
    <property type="match status" value="1"/>
</dbReference>
<dbReference type="Pfam" id="PF08669">
    <property type="entry name" value="GCV_T_C"/>
    <property type="match status" value="1"/>
</dbReference>
<dbReference type="GO" id="GO:0004047">
    <property type="term" value="F:aminomethyltransferase activity"/>
    <property type="evidence" value="ECO:0007669"/>
    <property type="project" value="UniProtKB-EC"/>
</dbReference>
<dbReference type="NCBIfam" id="NF001567">
    <property type="entry name" value="PRK00389.1"/>
    <property type="match status" value="1"/>
</dbReference>
<dbReference type="GO" id="GO:0006546">
    <property type="term" value="P:glycine catabolic process"/>
    <property type="evidence" value="ECO:0007669"/>
    <property type="project" value="InterPro"/>
</dbReference>
<evidence type="ECO:0000256" key="3">
    <source>
        <dbReference type="ARBA" id="ARBA00008609"/>
    </source>
</evidence>
<evidence type="ECO:0000256" key="10">
    <source>
        <dbReference type="PIRSR" id="PIRSR006487-1"/>
    </source>
</evidence>
<keyword evidence="5 11" id="KW-0032">Aminotransferase</keyword>
<dbReference type="InterPro" id="IPR027266">
    <property type="entry name" value="TrmE/GcvT-like"/>
</dbReference>
<feature type="binding site" evidence="10">
    <location>
        <position position="243"/>
    </location>
    <ligand>
        <name>substrate</name>
    </ligand>
</feature>
<dbReference type="Proteomes" id="UP000092445">
    <property type="component" value="Unassembled WGS sequence"/>
</dbReference>
<dbReference type="STRING" id="7398.A0A1A9Z3I6"/>
<dbReference type="EC" id="2.1.2.10" evidence="11"/>
<organism evidence="14 15">
    <name type="scientific">Glossina pallidipes</name>
    <name type="common">Tsetse fly</name>
    <dbReference type="NCBI Taxonomy" id="7398"/>
    <lineage>
        <taxon>Eukaryota</taxon>
        <taxon>Metazoa</taxon>
        <taxon>Ecdysozoa</taxon>
        <taxon>Arthropoda</taxon>
        <taxon>Hexapoda</taxon>
        <taxon>Insecta</taxon>
        <taxon>Pterygota</taxon>
        <taxon>Neoptera</taxon>
        <taxon>Endopterygota</taxon>
        <taxon>Diptera</taxon>
        <taxon>Brachycera</taxon>
        <taxon>Muscomorpha</taxon>
        <taxon>Hippoboscoidea</taxon>
        <taxon>Glossinidae</taxon>
        <taxon>Glossina</taxon>
    </lineage>
</organism>
<keyword evidence="8 11" id="KW-0496">Mitochondrion</keyword>
<evidence type="ECO:0000256" key="11">
    <source>
        <dbReference type="RuleBase" id="RU003981"/>
    </source>
</evidence>
<dbReference type="Gene3D" id="3.30.70.1400">
    <property type="entry name" value="Aminomethyltransferase beta-barrel domains"/>
    <property type="match status" value="1"/>
</dbReference>
<dbReference type="NCBIfam" id="TIGR00528">
    <property type="entry name" value="gcvT"/>
    <property type="match status" value="1"/>
</dbReference>
<dbReference type="GO" id="GO:0005960">
    <property type="term" value="C:glycine cleavage complex"/>
    <property type="evidence" value="ECO:0007669"/>
    <property type="project" value="InterPro"/>
</dbReference>
<dbReference type="PIRSF" id="PIRSF006487">
    <property type="entry name" value="GcvT"/>
    <property type="match status" value="1"/>
</dbReference>
<dbReference type="GO" id="GO:0005739">
    <property type="term" value="C:mitochondrion"/>
    <property type="evidence" value="ECO:0007669"/>
    <property type="project" value="UniProtKB-SubCell"/>
</dbReference>
<evidence type="ECO:0000256" key="1">
    <source>
        <dbReference type="ARBA" id="ARBA00003631"/>
    </source>
</evidence>
<dbReference type="SUPFAM" id="SSF103025">
    <property type="entry name" value="Folate-binding domain"/>
    <property type="match status" value="1"/>
</dbReference>
<feature type="domain" description="Aminomethyltransferase C-terminal" evidence="13">
    <location>
        <begin position="331"/>
        <end position="411"/>
    </location>
</feature>
<dbReference type="VEuPathDB" id="VectorBase:GPAI002808"/>
<comment type="subunit">
    <text evidence="4 11">The glycine cleavage system is composed of four proteins: P, T, L and H.</text>
</comment>
<comment type="subcellular location">
    <subcellularLocation>
        <location evidence="2 11">Mitochondrion</location>
    </subcellularLocation>
</comment>
<evidence type="ECO:0000259" key="12">
    <source>
        <dbReference type="Pfam" id="PF01571"/>
    </source>
</evidence>